<dbReference type="EMBL" id="LK023321">
    <property type="protein sequence ID" value="CDS06771.1"/>
    <property type="molecule type" value="Genomic_DNA"/>
</dbReference>
<accession>A0A077WGM1</accession>
<dbReference type="AlphaFoldDB" id="A0A077WGM1"/>
<dbReference type="OrthoDB" id="2290055at2759"/>
<organism evidence="1">
    <name type="scientific">Lichtheimia ramosa</name>
    <dbReference type="NCBI Taxonomy" id="688394"/>
    <lineage>
        <taxon>Eukaryota</taxon>
        <taxon>Fungi</taxon>
        <taxon>Fungi incertae sedis</taxon>
        <taxon>Mucoromycota</taxon>
        <taxon>Mucoromycotina</taxon>
        <taxon>Mucoromycetes</taxon>
        <taxon>Mucorales</taxon>
        <taxon>Lichtheimiaceae</taxon>
        <taxon>Lichtheimia</taxon>
    </lineage>
</organism>
<reference evidence="1" key="1">
    <citation type="journal article" date="2014" name="Genome Announc.">
        <title>De novo whole-genome sequence and genome annotation of Lichtheimia ramosa.</title>
        <authorList>
            <person name="Linde J."/>
            <person name="Schwartze V."/>
            <person name="Binder U."/>
            <person name="Lass-Florl C."/>
            <person name="Voigt K."/>
            <person name="Horn F."/>
        </authorList>
    </citation>
    <scope>NUCLEOTIDE SEQUENCE</scope>
    <source>
        <strain evidence="1">JMRC FSU:6197</strain>
    </source>
</reference>
<sequence>MRITNAISSDQDFMDAIAFITKGQFVSSGQDTIKLQKLLVEQLERCKPSRKIYLLRVQDVCLPSSSSSHGNQSQPTKRRRIDVNIQENKTIIDIKKAWRDHDHVMAFILLCQRMQEISRPFPSLVIKECLDPNKILPDHVFDELQQRLSQNDDTLSHCKQQCLKTLHDQYPSWRSFLKLMVQYTDLWIDEWLQPNAVDVFVKIIRDNHMIIDCYHNLYKALYRIPTQKQEPLKMEQLCHFFRKLLESVEDKNELITIRNYIFQHMTLYHGMEYNLFNGFQGFSGELTRLLNQCSNKHVSWDHATKGLTVLSIFWPYKVIGEIVSQCVMNQDKQKTMIPVLRQLGGFAKLGISHDGKNTTLLGHYLQTLISQSELEYLRTHASAIASLFTMCCTSMEPAFEEYPAILIPHDHVRTDQNVLLDSTDFLVDELPILLSAKDEQWTMPELGLRILDALYGSDKMQHIKFSNVDIVKSSILSNAAPVDLCLALTQVLEIRSGQRQSPTPSIQLLESAFNLLKTTLHTLIQCTNVISSQEAVHDIFTQLEINHDWRTCMLWSDFQFTLQTRHDPTQAKLSIPRSLQSIVDTLDGTCRLYGPMSHSHQPCWDVLFDTCKLSSIFIEKLFSAKHVWKSYLKDLCQHPMKNTIVTHQLYQSLFPSLSLSVSPEYEQLLVNFLDHLYDSFDAHHMIVNFEYANDALIPFVKILTKGDAKIFYKVLYCTNLLEQECPPDTSRAYQAYFVNCIVKILQGIHTWADPFPQYTQNPSLNSVRDDMYTDPFANKNVAGIYDGEDQPLEDYDIENPQASTQQIVMIDIFYPLYNNEMASRKALSLLTLCLVCESILHMGDDNELGESIRVFMLQIIEGLRDTRQRRMFRELAATQLKSRLVKWRKATGQKRRAILRPLLSEQEEQLVISYFSKLGSDRSNALLGLLQEDQEVSTRGKKAKKYTAIYCVPPHKPKSTLV</sequence>
<evidence type="ECO:0000313" key="1">
    <source>
        <dbReference type="EMBL" id="CDS06771.1"/>
    </source>
</evidence>
<gene>
    <name evidence="1" type="ORF">LRAMOSA09297</name>
</gene>
<proteinExistence type="predicted"/>
<name>A0A077WGM1_9FUNG</name>
<protein>
    <submittedName>
        <fullName evidence="1">Uncharacterized protein</fullName>
    </submittedName>
</protein>